<evidence type="ECO:0000313" key="1">
    <source>
        <dbReference type="EMBL" id="KAG0145332.1"/>
    </source>
</evidence>
<protein>
    <submittedName>
        <fullName evidence="1">Uncharacterized protein</fullName>
    </submittedName>
</protein>
<dbReference type="AlphaFoldDB" id="A0A9P6NGT8"/>
<keyword evidence="2" id="KW-1185">Reference proteome</keyword>
<accession>A0A9P6NGT8</accession>
<evidence type="ECO:0000313" key="2">
    <source>
        <dbReference type="Proteomes" id="UP000886653"/>
    </source>
</evidence>
<comment type="caution">
    <text evidence="1">The sequence shown here is derived from an EMBL/GenBank/DDBJ whole genome shotgun (WGS) entry which is preliminary data.</text>
</comment>
<dbReference type="OrthoDB" id="10304330at2759"/>
<name>A0A9P6NGT8_9BASI</name>
<gene>
    <name evidence="1" type="ORF">CROQUDRAFT_45936</name>
</gene>
<proteinExistence type="predicted"/>
<dbReference type="Proteomes" id="UP000886653">
    <property type="component" value="Unassembled WGS sequence"/>
</dbReference>
<dbReference type="EMBL" id="MU167278">
    <property type="protein sequence ID" value="KAG0145332.1"/>
    <property type="molecule type" value="Genomic_DNA"/>
</dbReference>
<reference evidence="1" key="1">
    <citation type="submission" date="2013-11" db="EMBL/GenBank/DDBJ databases">
        <title>Genome sequence of the fusiform rust pathogen reveals effectors for host alternation and coevolution with pine.</title>
        <authorList>
            <consortium name="DOE Joint Genome Institute"/>
            <person name="Smith K."/>
            <person name="Pendleton A."/>
            <person name="Kubisiak T."/>
            <person name="Anderson C."/>
            <person name="Salamov A."/>
            <person name="Aerts A."/>
            <person name="Riley R."/>
            <person name="Clum A."/>
            <person name="Lindquist E."/>
            <person name="Ence D."/>
            <person name="Campbell M."/>
            <person name="Kronenberg Z."/>
            <person name="Feau N."/>
            <person name="Dhillon B."/>
            <person name="Hamelin R."/>
            <person name="Burleigh J."/>
            <person name="Smith J."/>
            <person name="Yandell M."/>
            <person name="Nelson C."/>
            <person name="Grigoriev I."/>
            <person name="Davis J."/>
        </authorList>
    </citation>
    <scope>NUCLEOTIDE SEQUENCE</scope>
    <source>
        <strain evidence="1">G11</strain>
    </source>
</reference>
<organism evidence="1 2">
    <name type="scientific">Cronartium quercuum f. sp. fusiforme G11</name>
    <dbReference type="NCBI Taxonomy" id="708437"/>
    <lineage>
        <taxon>Eukaryota</taxon>
        <taxon>Fungi</taxon>
        <taxon>Dikarya</taxon>
        <taxon>Basidiomycota</taxon>
        <taxon>Pucciniomycotina</taxon>
        <taxon>Pucciniomycetes</taxon>
        <taxon>Pucciniales</taxon>
        <taxon>Coleosporiaceae</taxon>
        <taxon>Cronartium</taxon>
    </lineage>
</organism>
<sequence>MVFNLKSLVTSLRSIRDLYLSPSPPKYTPTMGSRPLLSHEVPPAFSQNPSSPPAYPIQSYAIHRHDATSAVLLEPAPAAPEPRFAVRIHSDSIYLFRPGKTDLFEKPVMEASIKGLIKRKEAKLDDWREKRRGRKGKYCLRHRHGMYVYTSSAEKDSKAWREDTRGCLHLTTDKSPTCASLACLHIPPVTPCGLDKLHNLTGQIDLLDESVTHGVEEELAILTCITTHVITRRTQV</sequence>